<comment type="caution">
    <text evidence="1">The sequence shown here is derived from an EMBL/GenBank/DDBJ whole genome shotgun (WGS) entry which is preliminary data.</text>
</comment>
<dbReference type="OrthoDB" id="10525022at2759"/>
<dbReference type="AlphaFoldDB" id="A0A8K0W3C8"/>
<keyword evidence="2" id="KW-1185">Reference proteome</keyword>
<protein>
    <submittedName>
        <fullName evidence="1">Uncharacterized protein</fullName>
    </submittedName>
</protein>
<gene>
    <name evidence="1" type="ORF">FB567DRAFT_545507</name>
</gene>
<sequence>MATGIVLKSALFFMLLFTLREDGGLNPILMLAAVLIGAVQARFEVSIVRSVVTEPAAPAHESTEIVGPMITIPHYPLAHCAFAMAPQARITELSSYYNNTSNTNNTDNNPIGMTQPDIPGISPILPHVNTIDHDAALRTRLMPDRRRAFLGTEYRTNSSFQRQTTAQLAKLWTRADAHGRLRLKAQRPRIPPVLQRGKVVPPRVPRPVKKRCVVPSRMPQEMNAPIAASTPEKEEQYMGVEPSNSFNDTLSDIDEVYLFRALESNSDERTAVGMQSYDSPHHADDLDIGYISTMQENNSYEEAAVGLQSTGPLRHVGASEEIGPSSLPPLVGNFAGNGFVGGDYNGMEGLYSQDLPSQPMPETWPSFFSNFLHIDMLQEYRNDSPLENLS</sequence>
<organism evidence="1 2">
    <name type="scientific">Paraphoma chrysanthemicola</name>
    <dbReference type="NCBI Taxonomy" id="798071"/>
    <lineage>
        <taxon>Eukaryota</taxon>
        <taxon>Fungi</taxon>
        <taxon>Dikarya</taxon>
        <taxon>Ascomycota</taxon>
        <taxon>Pezizomycotina</taxon>
        <taxon>Dothideomycetes</taxon>
        <taxon>Pleosporomycetidae</taxon>
        <taxon>Pleosporales</taxon>
        <taxon>Pleosporineae</taxon>
        <taxon>Phaeosphaeriaceae</taxon>
        <taxon>Paraphoma</taxon>
    </lineage>
</organism>
<evidence type="ECO:0000313" key="1">
    <source>
        <dbReference type="EMBL" id="KAH7092345.1"/>
    </source>
</evidence>
<reference evidence="1" key="1">
    <citation type="journal article" date="2021" name="Nat. Commun.">
        <title>Genetic determinants of endophytism in the Arabidopsis root mycobiome.</title>
        <authorList>
            <person name="Mesny F."/>
            <person name="Miyauchi S."/>
            <person name="Thiergart T."/>
            <person name="Pickel B."/>
            <person name="Atanasova L."/>
            <person name="Karlsson M."/>
            <person name="Huettel B."/>
            <person name="Barry K.W."/>
            <person name="Haridas S."/>
            <person name="Chen C."/>
            <person name="Bauer D."/>
            <person name="Andreopoulos W."/>
            <person name="Pangilinan J."/>
            <person name="LaButti K."/>
            <person name="Riley R."/>
            <person name="Lipzen A."/>
            <person name="Clum A."/>
            <person name="Drula E."/>
            <person name="Henrissat B."/>
            <person name="Kohler A."/>
            <person name="Grigoriev I.V."/>
            <person name="Martin F.M."/>
            <person name="Hacquard S."/>
        </authorList>
    </citation>
    <scope>NUCLEOTIDE SEQUENCE</scope>
    <source>
        <strain evidence="1">MPI-SDFR-AT-0120</strain>
    </source>
</reference>
<accession>A0A8K0W3C8</accession>
<dbReference type="EMBL" id="JAGMVJ010000003">
    <property type="protein sequence ID" value="KAH7092345.1"/>
    <property type="molecule type" value="Genomic_DNA"/>
</dbReference>
<evidence type="ECO:0000313" key="2">
    <source>
        <dbReference type="Proteomes" id="UP000813461"/>
    </source>
</evidence>
<name>A0A8K0W3C8_9PLEO</name>
<dbReference type="Proteomes" id="UP000813461">
    <property type="component" value="Unassembled WGS sequence"/>
</dbReference>
<proteinExistence type="predicted"/>